<gene>
    <name evidence="2" type="ORF">CHIRRI_LOCUS11983</name>
</gene>
<keyword evidence="3" id="KW-1185">Reference proteome</keyword>
<accession>A0A9N9S3G9</accession>
<evidence type="ECO:0000256" key="1">
    <source>
        <dbReference type="SAM" id="Phobius"/>
    </source>
</evidence>
<dbReference type="EMBL" id="OU895879">
    <property type="protein sequence ID" value="CAG9809154.1"/>
    <property type="molecule type" value="Genomic_DNA"/>
</dbReference>
<proteinExistence type="predicted"/>
<evidence type="ECO:0000313" key="3">
    <source>
        <dbReference type="Proteomes" id="UP001153620"/>
    </source>
</evidence>
<feature type="transmembrane region" description="Helical" evidence="1">
    <location>
        <begin position="448"/>
        <end position="469"/>
    </location>
</feature>
<dbReference type="Proteomes" id="UP001153620">
    <property type="component" value="Chromosome 3"/>
</dbReference>
<sequence length="622" mass="73186">MEEGILSQWKCDVQSKDKSVQIDRLKDIVTELHEWNEKDYVKVINSDLSYFLSEMLIYQHRISSSLVIKIICHLSEVKEFFKNDFFRCIRSSLRLINSFSPDCVSDNSLEEAHYKKNILAFNTIMLQRAQIFKVNFKDERIPKVSLVITASSLTSLDSRIIEKLEFVNTSLDIFRLMQTSFDDKIYQEKKITEILTNLNFSKKDLLDVDYFVLVARLFHSIINFLPATNEADDEILVRSISEKFIILIRFVLDEIRDLPATSYMIFLNLFYYIFTSIVFINVHQMLLNYFLTLNGLNFLIFIVNSQDSNKILKFKARAVISEVMLHISKILLEVDDDDIDNLAQLRQKYLKIILKSDIDPEDLRMEKCSEVSRESMLFTIFKYYVLLKWSKIKPCKGKMMSTMAFIIESFRENKIVMDKGVASMMFYIYTTNFVNITGSALVENSSAILMKFVGIVNIIVDYNFLKWWFIHNSKNRGTYEKLFTYLLSPKSIEEFKNIHENDLFAIDIKFLMKMFVNDKTPVEHLEKVTRLLCRVFLNLHDIGKIQTFYENQRTDQDRRRSIYALKILCASRNKKLSLIRQNKTHDLANKTLETSTDMHERLLAVQLLVKLSKIVVHNKMKK</sequence>
<keyword evidence="1" id="KW-0472">Membrane</keyword>
<feature type="transmembrane region" description="Helical" evidence="1">
    <location>
        <begin position="421"/>
        <end position="442"/>
    </location>
</feature>
<keyword evidence="1" id="KW-0812">Transmembrane</keyword>
<evidence type="ECO:0000313" key="2">
    <source>
        <dbReference type="EMBL" id="CAG9809154.1"/>
    </source>
</evidence>
<reference evidence="2" key="1">
    <citation type="submission" date="2022-01" db="EMBL/GenBank/DDBJ databases">
        <authorList>
            <person name="King R."/>
        </authorList>
    </citation>
    <scope>NUCLEOTIDE SEQUENCE</scope>
</reference>
<feature type="transmembrane region" description="Helical" evidence="1">
    <location>
        <begin position="260"/>
        <end position="280"/>
    </location>
</feature>
<reference evidence="2" key="2">
    <citation type="submission" date="2022-10" db="EMBL/GenBank/DDBJ databases">
        <authorList>
            <consortium name="ENA_rothamsted_submissions"/>
            <consortium name="culmorum"/>
            <person name="King R."/>
        </authorList>
    </citation>
    <scope>NUCLEOTIDE SEQUENCE</scope>
</reference>
<organism evidence="2 3">
    <name type="scientific">Chironomus riparius</name>
    <dbReference type="NCBI Taxonomy" id="315576"/>
    <lineage>
        <taxon>Eukaryota</taxon>
        <taxon>Metazoa</taxon>
        <taxon>Ecdysozoa</taxon>
        <taxon>Arthropoda</taxon>
        <taxon>Hexapoda</taxon>
        <taxon>Insecta</taxon>
        <taxon>Pterygota</taxon>
        <taxon>Neoptera</taxon>
        <taxon>Endopterygota</taxon>
        <taxon>Diptera</taxon>
        <taxon>Nematocera</taxon>
        <taxon>Chironomoidea</taxon>
        <taxon>Chironomidae</taxon>
        <taxon>Chironominae</taxon>
        <taxon>Chironomus</taxon>
    </lineage>
</organism>
<dbReference type="AlphaFoldDB" id="A0A9N9S3G9"/>
<name>A0A9N9S3G9_9DIPT</name>
<keyword evidence="1" id="KW-1133">Transmembrane helix</keyword>
<protein>
    <submittedName>
        <fullName evidence="2">Uncharacterized protein</fullName>
    </submittedName>
</protein>